<evidence type="ECO:0000313" key="1">
    <source>
        <dbReference type="EMBL" id="WNR46889.1"/>
    </source>
</evidence>
<proteinExistence type="predicted"/>
<dbReference type="AlphaFoldDB" id="A0AA96LTA5"/>
<keyword evidence="2" id="KW-1185">Reference proteome</keyword>
<protein>
    <submittedName>
        <fullName evidence="1">Uncharacterized protein</fullName>
    </submittedName>
</protein>
<accession>A0AA96LTA5</accession>
<dbReference type="EMBL" id="CP130319">
    <property type="protein sequence ID" value="WNR46889.1"/>
    <property type="molecule type" value="Genomic_DNA"/>
</dbReference>
<gene>
    <name evidence="1" type="ORF">MJB10_12615</name>
</gene>
<organism evidence="1 2">
    <name type="scientific">Paenibacillus roseopurpureus</name>
    <dbReference type="NCBI Taxonomy" id="2918901"/>
    <lineage>
        <taxon>Bacteria</taxon>
        <taxon>Bacillati</taxon>
        <taxon>Bacillota</taxon>
        <taxon>Bacilli</taxon>
        <taxon>Bacillales</taxon>
        <taxon>Paenibacillaceae</taxon>
        <taxon>Paenibacillus</taxon>
    </lineage>
</organism>
<dbReference type="RefSeq" id="WP_314805320.1">
    <property type="nucleotide sequence ID" value="NZ_CP130319.1"/>
</dbReference>
<name>A0AA96LTA5_9BACL</name>
<reference evidence="1" key="1">
    <citation type="submission" date="2022-02" db="EMBL/GenBank/DDBJ databases">
        <title>Paenibacillus sp. MBLB1832 Whole Genome Shotgun Sequencing.</title>
        <authorList>
            <person name="Hwang C.Y."/>
            <person name="Cho E.-S."/>
            <person name="Seo M.-J."/>
        </authorList>
    </citation>
    <scope>NUCLEOTIDE SEQUENCE</scope>
    <source>
        <strain evidence="1">MBLB1832</strain>
    </source>
</reference>
<dbReference type="Proteomes" id="UP001304650">
    <property type="component" value="Chromosome"/>
</dbReference>
<dbReference type="KEGG" id="proo:MJB10_12615"/>
<evidence type="ECO:0000313" key="2">
    <source>
        <dbReference type="Proteomes" id="UP001304650"/>
    </source>
</evidence>
<sequence>MNPYILDSSLLEGFKQAVHDHDDFLINTYKNYNGKNLMNLIFSAKDWLSVSVNGLPHINLNHQNDDFRSLNVLQLIMAYDLVLQSIEQLHRVFEMEHPLKKDNSVFNEDIPDDTYFAQIRASFGAHPVDLRSANGRKSADKYFASWSSDVGGNGDYTVYHYSNNPDDDKPIPLSMSFAKIHEYTVKRYSLLSNVVSVIEEKKGSFVEKQRQRTIKRSSDIVEQLKILLEENNARICDKSGYQFEIETMIKLFTAPQDFPEREREEVAKYLTSLKLLVNELYDALQGMKFGDEDDDTDSEDNLSHYYLLHSRPSRFKTVSYDLSKVFEYLNNPYYYQSLLEYHIKRLVDAGVLPPFVSLETNKFDLQLLLLSRIASTDQGEWGIGVEGA</sequence>